<evidence type="ECO:0000313" key="5">
    <source>
        <dbReference type="Proteomes" id="UP000309550"/>
    </source>
</evidence>
<organism evidence="4 5">
    <name type="scientific">Sulfitobacter sabulilitoris</name>
    <dbReference type="NCBI Taxonomy" id="2562655"/>
    <lineage>
        <taxon>Bacteria</taxon>
        <taxon>Pseudomonadati</taxon>
        <taxon>Pseudomonadota</taxon>
        <taxon>Alphaproteobacteria</taxon>
        <taxon>Rhodobacterales</taxon>
        <taxon>Roseobacteraceae</taxon>
        <taxon>Sulfitobacter</taxon>
    </lineage>
</organism>
<reference evidence="4 5" key="1">
    <citation type="submission" date="2019-05" db="EMBL/GenBank/DDBJ databases">
        <title>Sulfitobacter sabulilitoris sp. nov., isolated from a marine sand.</title>
        <authorList>
            <person name="Yoon J.-H."/>
        </authorList>
    </citation>
    <scope>NUCLEOTIDE SEQUENCE [LARGE SCALE GENOMIC DNA]</scope>
    <source>
        <strain evidence="4 5">HSMS-29</strain>
    </source>
</reference>
<dbReference type="Pfam" id="PF13193">
    <property type="entry name" value="AMP-binding_C"/>
    <property type="match status" value="1"/>
</dbReference>
<dbReference type="PANTHER" id="PTHR43352">
    <property type="entry name" value="ACETYL-COA SYNTHETASE"/>
    <property type="match status" value="1"/>
</dbReference>
<sequence length="520" mass="57101">MTPHTLAQEVGFDLPQAYNASRILWDNLPDRGDAPAVLHDDGTWSYRALAEEAGRIGNALLTAGCAPGDRVMLFLEDHPAYPAAIMGALRAGLVPMMINTLSLPDQVDYYLADSAATAVILSAGLAGLIDVARLSGTACRVRMVAEDRPWHDAATKLPEHPTTRTDMAFWMYSSGSTGKPKGVVHTHEDAAYTAHTYAREILNIGPGDICFSIPKIFFAYGFGNAVTFPFSVGAASVLLSDRPTAQRCFEQIDRHRPTILFGLPTLYTALVNDPGIDQVDMSSLRLCVSAAEVLSPELARDWRARFGLPIVEGLGSTEMLHIYLSNTEARQKPGSAGCAVPGYAVRLLTPDGHEAATGEEGVMQVMGLSGAEYYWNRPDKTAETMKDGWIDTGDRFTRDADGYYFFKGRADDLVKVSGQWVYPMEIEWALNDHPEVQEACVLAMSLLDGRTTIKAWVTPKKHQNQTEAFRTVLVKHAKTSLMPHKYPREITFLDHLPKTGTDKIDRQALRSLDDNKGPDT</sequence>
<dbReference type="InterPro" id="IPR025110">
    <property type="entry name" value="AMP-bd_C"/>
</dbReference>
<dbReference type="GO" id="GO:0005524">
    <property type="term" value="F:ATP binding"/>
    <property type="evidence" value="ECO:0007669"/>
    <property type="project" value="InterPro"/>
</dbReference>
<gene>
    <name evidence="4" type="ORF">FDT80_16910</name>
</gene>
<dbReference type="SUPFAM" id="SSF56801">
    <property type="entry name" value="Acetyl-CoA synthetase-like"/>
    <property type="match status" value="1"/>
</dbReference>
<dbReference type="Pfam" id="PF00501">
    <property type="entry name" value="AMP-binding"/>
    <property type="match status" value="1"/>
</dbReference>
<proteinExistence type="predicted"/>
<dbReference type="Gene3D" id="3.40.50.12820">
    <property type="match status" value="1"/>
</dbReference>
<dbReference type="Gene3D" id="3.40.50.980">
    <property type="match status" value="1"/>
</dbReference>
<feature type="domain" description="AMP-dependent synthetase/ligase" evidence="2">
    <location>
        <begin position="30"/>
        <end position="375"/>
    </location>
</feature>
<dbReference type="PANTHER" id="PTHR43352:SF1">
    <property type="entry name" value="ANTHRANILATE--COA LIGASE"/>
    <property type="match status" value="1"/>
</dbReference>
<dbReference type="InterPro" id="IPR011957">
    <property type="entry name" value="Benz_CoA_lig"/>
</dbReference>
<keyword evidence="5" id="KW-1185">Reference proteome</keyword>
<dbReference type="Gene3D" id="2.30.38.10">
    <property type="entry name" value="Luciferase, Domain 3"/>
    <property type="match status" value="1"/>
</dbReference>
<dbReference type="GO" id="GO:0016405">
    <property type="term" value="F:CoA-ligase activity"/>
    <property type="evidence" value="ECO:0007669"/>
    <property type="project" value="InterPro"/>
</dbReference>
<keyword evidence="1 4" id="KW-0436">Ligase</keyword>
<accession>A0A5S3Q2G6</accession>
<dbReference type="GO" id="GO:0016878">
    <property type="term" value="F:acid-thiol ligase activity"/>
    <property type="evidence" value="ECO:0007669"/>
    <property type="project" value="TreeGrafter"/>
</dbReference>
<protein>
    <submittedName>
        <fullName evidence="4">Benzoate-CoA ligase family protein</fullName>
    </submittedName>
</protein>
<evidence type="ECO:0000313" key="4">
    <source>
        <dbReference type="EMBL" id="TMM50537.1"/>
    </source>
</evidence>
<dbReference type="GO" id="GO:0044550">
    <property type="term" value="P:secondary metabolite biosynthetic process"/>
    <property type="evidence" value="ECO:0007669"/>
    <property type="project" value="TreeGrafter"/>
</dbReference>
<dbReference type="Gene3D" id="3.30.300.30">
    <property type="match status" value="1"/>
</dbReference>
<feature type="domain" description="AMP-binding enzyme C-terminal" evidence="3">
    <location>
        <begin position="425"/>
        <end position="503"/>
    </location>
</feature>
<dbReference type="RefSeq" id="WP_138663515.1">
    <property type="nucleotide sequence ID" value="NZ_VANS01000006.1"/>
</dbReference>
<dbReference type="NCBIfam" id="TIGR02262">
    <property type="entry name" value="benz_CoA_lig"/>
    <property type="match status" value="1"/>
</dbReference>
<dbReference type="InterPro" id="IPR000873">
    <property type="entry name" value="AMP-dep_synth/lig_dom"/>
</dbReference>
<comment type="caution">
    <text evidence="4">The sequence shown here is derived from an EMBL/GenBank/DDBJ whole genome shotgun (WGS) entry which is preliminary data.</text>
</comment>
<dbReference type="AlphaFoldDB" id="A0A5S3Q2G6"/>
<dbReference type="OrthoDB" id="9803968at2"/>
<evidence type="ECO:0000256" key="1">
    <source>
        <dbReference type="ARBA" id="ARBA00022598"/>
    </source>
</evidence>
<evidence type="ECO:0000259" key="2">
    <source>
        <dbReference type="Pfam" id="PF00501"/>
    </source>
</evidence>
<dbReference type="EMBL" id="VANS01000006">
    <property type="protein sequence ID" value="TMM50537.1"/>
    <property type="molecule type" value="Genomic_DNA"/>
</dbReference>
<dbReference type="InterPro" id="IPR045851">
    <property type="entry name" value="AMP-bd_C_sf"/>
</dbReference>
<name>A0A5S3Q2G6_9RHOB</name>
<evidence type="ECO:0000259" key="3">
    <source>
        <dbReference type="Pfam" id="PF13193"/>
    </source>
</evidence>
<dbReference type="Proteomes" id="UP000309550">
    <property type="component" value="Unassembled WGS sequence"/>
</dbReference>